<proteinExistence type="predicted"/>
<gene>
    <name evidence="4" type="ORF">HNQ61_000840</name>
</gene>
<dbReference type="Gene3D" id="1.10.3210.10">
    <property type="entry name" value="Hypothetical protein af1432"/>
    <property type="match status" value="1"/>
</dbReference>
<protein>
    <submittedName>
        <fullName evidence="4">Response regulator RpfG family c-di-GMP phosphodiesterase</fullName>
    </submittedName>
</protein>
<dbReference type="PANTHER" id="PTHR45228:SF4">
    <property type="entry name" value="LIPOPROTEIN"/>
    <property type="match status" value="1"/>
</dbReference>
<dbReference type="PROSITE" id="PS50110">
    <property type="entry name" value="RESPONSE_REGULATORY"/>
    <property type="match status" value="1"/>
</dbReference>
<dbReference type="SMART" id="SM00448">
    <property type="entry name" value="REC"/>
    <property type="match status" value="1"/>
</dbReference>
<name>A0A841GW39_9BACT</name>
<evidence type="ECO:0000259" key="3">
    <source>
        <dbReference type="PROSITE" id="PS51832"/>
    </source>
</evidence>
<reference evidence="4 5" key="1">
    <citation type="submission" date="2020-08" db="EMBL/GenBank/DDBJ databases">
        <title>Genomic Encyclopedia of Type Strains, Phase IV (KMG-IV): sequencing the most valuable type-strain genomes for metagenomic binning, comparative biology and taxonomic classification.</title>
        <authorList>
            <person name="Goeker M."/>
        </authorList>
    </citation>
    <scope>NUCLEOTIDE SEQUENCE [LARGE SCALE GENOMIC DNA]</scope>
    <source>
        <strain evidence="4 5">DSM 29007</strain>
    </source>
</reference>
<feature type="modified residue" description="4-aspartylphosphate" evidence="1">
    <location>
        <position position="55"/>
    </location>
</feature>
<comment type="caution">
    <text evidence="4">The sequence shown here is derived from an EMBL/GenBank/DDBJ whole genome shotgun (WGS) entry which is preliminary data.</text>
</comment>
<evidence type="ECO:0000259" key="2">
    <source>
        <dbReference type="PROSITE" id="PS50110"/>
    </source>
</evidence>
<sequence>MSMAPRVLVADDDAGVRGVLRAMLRRGDYEVVEVEDGRAALDAFERDGADLILSDLQMPRMSGLELLRRIRALDDTTGFIILTGAGTVENAVEALRLQADDYLVKPFNVDEVLFAAERALSYRRLLRENRAHQQHLRERVAEQAAQLKVLLLDALRSLAAAIETRDDYTGGHVERVARYAAATGREMGLSGEDLRALWVGALLHDVGKIGVSDAVLRKAGPLTDEEYAEMKRHPEIGAAIMARSSFLVPGLPAVLHHQEHWDGTGYPAGLRGEEISLQGRIISVVDTYDAIITRRPYRDARTSEEALAELSRCAGTQFDPGVVEAFVRAARNGFPVDPDTPAGSLD</sequence>
<dbReference type="InterPro" id="IPR011006">
    <property type="entry name" value="CheY-like_superfamily"/>
</dbReference>
<feature type="domain" description="Response regulatory" evidence="2">
    <location>
        <begin position="6"/>
        <end position="120"/>
    </location>
</feature>
<dbReference type="SUPFAM" id="SSF109604">
    <property type="entry name" value="HD-domain/PDEase-like"/>
    <property type="match status" value="1"/>
</dbReference>
<dbReference type="SMART" id="SM00471">
    <property type="entry name" value="HDc"/>
    <property type="match status" value="1"/>
</dbReference>
<dbReference type="Gene3D" id="3.40.50.2300">
    <property type="match status" value="1"/>
</dbReference>
<dbReference type="CDD" id="cd00077">
    <property type="entry name" value="HDc"/>
    <property type="match status" value="1"/>
</dbReference>
<feature type="domain" description="HD-GYP" evidence="3">
    <location>
        <begin position="147"/>
        <end position="342"/>
    </location>
</feature>
<dbReference type="SUPFAM" id="SSF52172">
    <property type="entry name" value="CheY-like"/>
    <property type="match status" value="1"/>
</dbReference>
<dbReference type="AlphaFoldDB" id="A0A841GW39"/>
<dbReference type="Pfam" id="PF00072">
    <property type="entry name" value="Response_reg"/>
    <property type="match status" value="1"/>
</dbReference>
<dbReference type="InterPro" id="IPR052020">
    <property type="entry name" value="Cyclic_di-GMP/3'3'-cGAMP_PDE"/>
</dbReference>
<dbReference type="InterPro" id="IPR037522">
    <property type="entry name" value="HD_GYP_dom"/>
</dbReference>
<keyword evidence="1" id="KW-0597">Phosphoprotein</keyword>
<dbReference type="Pfam" id="PF13487">
    <property type="entry name" value="HD_5"/>
    <property type="match status" value="1"/>
</dbReference>
<dbReference type="Proteomes" id="UP000582837">
    <property type="component" value="Unassembled WGS sequence"/>
</dbReference>
<dbReference type="InterPro" id="IPR001789">
    <property type="entry name" value="Sig_transdc_resp-reg_receiver"/>
</dbReference>
<evidence type="ECO:0000256" key="1">
    <source>
        <dbReference type="PROSITE-ProRule" id="PRU00169"/>
    </source>
</evidence>
<accession>A0A841GW39</accession>
<dbReference type="InterPro" id="IPR003607">
    <property type="entry name" value="HD/PDEase_dom"/>
</dbReference>
<organism evidence="4 5">
    <name type="scientific">Longimicrobium terrae</name>
    <dbReference type="NCBI Taxonomy" id="1639882"/>
    <lineage>
        <taxon>Bacteria</taxon>
        <taxon>Pseudomonadati</taxon>
        <taxon>Gemmatimonadota</taxon>
        <taxon>Longimicrobiia</taxon>
        <taxon>Longimicrobiales</taxon>
        <taxon>Longimicrobiaceae</taxon>
        <taxon>Longimicrobium</taxon>
    </lineage>
</organism>
<dbReference type="PROSITE" id="PS51832">
    <property type="entry name" value="HD_GYP"/>
    <property type="match status" value="1"/>
</dbReference>
<evidence type="ECO:0000313" key="5">
    <source>
        <dbReference type="Proteomes" id="UP000582837"/>
    </source>
</evidence>
<evidence type="ECO:0000313" key="4">
    <source>
        <dbReference type="EMBL" id="MBB6069225.1"/>
    </source>
</evidence>
<dbReference type="GO" id="GO:0000160">
    <property type="term" value="P:phosphorelay signal transduction system"/>
    <property type="evidence" value="ECO:0007669"/>
    <property type="project" value="InterPro"/>
</dbReference>
<dbReference type="EMBL" id="JACHIA010000002">
    <property type="protein sequence ID" value="MBB6069225.1"/>
    <property type="molecule type" value="Genomic_DNA"/>
</dbReference>
<dbReference type="PANTHER" id="PTHR45228">
    <property type="entry name" value="CYCLIC DI-GMP PHOSPHODIESTERASE TM_0186-RELATED"/>
    <property type="match status" value="1"/>
</dbReference>
<keyword evidence="5" id="KW-1185">Reference proteome</keyword>